<keyword evidence="7 8" id="KW-0320">Glycogen biosynthesis</keyword>
<evidence type="ECO:0000256" key="4">
    <source>
        <dbReference type="ARBA" id="ARBA00010281"/>
    </source>
</evidence>
<dbReference type="PANTHER" id="PTHR45825">
    <property type="entry name" value="GRANULE-BOUND STARCH SYNTHASE 1, CHLOROPLASTIC/AMYLOPLASTIC"/>
    <property type="match status" value="1"/>
</dbReference>
<comment type="function">
    <text evidence="2 8">Synthesizes alpha-1,4-glucan chains using ADP-glucose.</text>
</comment>
<protein>
    <recommendedName>
        <fullName evidence="8">Glycogen synthase</fullName>
        <ecNumber evidence="8">2.4.1.21</ecNumber>
    </recommendedName>
    <alternativeName>
        <fullName evidence="8">Starch [bacterial glycogen] synthase</fullName>
    </alternativeName>
</protein>
<dbReference type="InterPro" id="IPR013534">
    <property type="entry name" value="Starch_synth_cat_dom"/>
</dbReference>
<dbReference type="CDD" id="cd03791">
    <property type="entry name" value="GT5_Glycogen_synthase_DULL1-like"/>
    <property type="match status" value="1"/>
</dbReference>
<dbReference type="Gene3D" id="3.40.50.2000">
    <property type="entry name" value="Glycogen Phosphorylase B"/>
    <property type="match status" value="2"/>
</dbReference>
<comment type="similarity">
    <text evidence="4 8">Belongs to the glycosyltransferase 1 family. Bacterial/plant glycogen synthase subfamily.</text>
</comment>
<evidence type="ECO:0000259" key="9">
    <source>
        <dbReference type="Pfam" id="PF00534"/>
    </source>
</evidence>
<reference evidence="11 12" key="1">
    <citation type="submission" date="2018-08" db="EMBL/GenBank/DDBJ databases">
        <title>The first complete genome of Treponema rectale (CHPAT), a commensal spirochete of the bovine rectum.</title>
        <authorList>
            <person name="Staton G.J."/>
            <person name="Clegg S.R."/>
            <person name="Carter S.D."/>
            <person name="Radford A.D."/>
            <person name="Darby A."/>
            <person name="Hall N."/>
            <person name="Birtles R.J."/>
            <person name="Evans N.J."/>
        </authorList>
    </citation>
    <scope>NUCLEOTIDE SEQUENCE [LARGE SCALE GENOMIC DNA]</scope>
    <source>
        <strain evidence="11 12">CHPA</strain>
    </source>
</reference>
<proteinExistence type="inferred from homology"/>
<evidence type="ECO:0000256" key="6">
    <source>
        <dbReference type="ARBA" id="ARBA00022679"/>
    </source>
</evidence>
<dbReference type="SUPFAM" id="SSF53756">
    <property type="entry name" value="UDP-Glycosyltransferase/glycogen phosphorylase"/>
    <property type="match status" value="1"/>
</dbReference>
<dbReference type="HAMAP" id="MF_00484">
    <property type="entry name" value="Glycogen_synth"/>
    <property type="match status" value="1"/>
</dbReference>
<evidence type="ECO:0000313" key="11">
    <source>
        <dbReference type="EMBL" id="QOS39290.1"/>
    </source>
</evidence>
<feature type="domain" description="Starch synthase catalytic" evidence="10">
    <location>
        <begin position="2"/>
        <end position="227"/>
    </location>
</feature>
<evidence type="ECO:0000313" key="12">
    <source>
        <dbReference type="Proteomes" id="UP000593591"/>
    </source>
</evidence>
<dbReference type="GO" id="GO:0004373">
    <property type="term" value="F:alpha-1,4-glucan glucosyltransferase (UDP-glucose donor) activity"/>
    <property type="evidence" value="ECO:0007669"/>
    <property type="project" value="InterPro"/>
</dbReference>
<evidence type="ECO:0000256" key="1">
    <source>
        <dbReference type="ARBA" id="ARBA00001478"/>
    </source>
</evidence>
<dbReference type="AlphaFoldDB" id="A0A7M1XJE7"/>
<evidence type="ECO:0000256" key="3">
    <source>
        <dbReference type="ARBA" id="ARBA00004964"/>
    </source>
</evidence>
<dbReference type="GO" id="GO:0009011">
    <property type="term" value="F:alpha-1,4-glucan glucosyltransferase (ADP-glucose donor) activity"/>
    <property type="evidence" value="ECO:0007669"/>
    <property type="project" value="UniProtKB-UniRule"/>
</dbReference>
<comment type="catalytic activity">
    <reaction evidence="1 8">
        <text>[(1-&gt;4)-alpha-D-glucosyl](n) + ADP-alpha-D-glucose = [(1-&gt;4)-alpha-D-glucosyl](n+1) + ADP + H(+)</text>
        <dbReference type="Rhea" id="RHEA:18189"/>
        <dbReference type="Rhea" id="RHEA-COMP:9584"/>
        <dbReference type="Rhea" id="RHEA-COMP:9587"/>
        <dbReference type="ChEBI" id="CHEBI:15378"/>
        <dbReference type="ChEBI" id="CHEBI:15444"/>
        <dbReference type="ChEBI" id="CHEBI:57498"/>
        <dbReference type="ChEBI" id="CHEBI:456216"/>
        <dbReference type="EC" id="2.4.1.21"/>
    </reaction>
</comment>
<dbReference type="InterPro" id="IPR001296">
    <property type="entry name" value="Glyco_trans_1"/>
</dbReference>
<accession>A0A7M1XJE7</accession>
<evidence type="ECO:0000256" key="2">
    <source>
        <dbReference type="ARBA" id="ARBA00002764"/>
    </source>
</evidence>
<organism evidence="11 12">
    <name type="scientific">Treponema rectale</name>
    <dbReference type="NCBI Taxonomy" id="744512"/>
    <lineage>
        <taxon>Bacteria</taxon>
        <taxon>Pseudomonadati</taxon>
        <taxon>Spirochaetota</taxon>
        <taxon>Spirochaetia</taxon>
        <taxon>Spirochaetales</taxon>
        <taxon>Treponemataceae</taxon>
        <taxon>Treponema</taxon>
    </lineage>
</organism>
<evidence type="ECO:0000256" key="7">
    <source>
        <dbReference type="ARBA" id="ARBA00023056"/>
    </source>
</evidence>
<dbReference type="NCBIfam" id="TIGR02095">
    <property type="entry name" value="glgA"/>
    <property type="match status" value="1"/>
</dbReference>
<feature type="domain" description="Glycosyl transferase family 1" evidence="9">
    <location>
        <begin position="289"/>
        <end position="403"/>
    </location>
</feature>
<dbReference type="EC" id="2.4.1.21" evidence="8"/>
<evidence type="ECO:0000256" key="5">
    <source>
        <dbReference type="ARBA" id="ARBA00022676"/>
    </source>
</evidence>
<sequence length="468" mass="53256">MKILLVTGESLPYAKSGGLGDFIYSYGKALAKLGEDVSVIMPLYLPMRSKFPEIMEGFYDQFDFKMSWRTQGCGVFMVERDGIKFYFTAMDRFDRDQLYGYGDDTERFACFVMAVNTFITRHNDYDVVHCNDWQTAMLPLLLSYNPKPIKTVLTIHNPAYQGWATRDDLGTFFNLSTGYYDSGFVRLGDSFNYLKAGIMSADKINTVSVTHAQELLSDHTGFGGMGAIIDWCRHYDFSGIVNGLDTDIWDPKTDKHIAANYDLSSVKEGKRANKRAIFKQLGMDEDFDGPLFSAITRLSAQKGVERIISIMPHLEEKNAKLIVIGTGEMEEQFQAEAFKYKNVYLVKRYDEELAHLLYAASDFFLMPSYFEPCGTSQLISMRYGTLPIVSNVGGLNDTVFDVTKGDIANGFTFYNNDYFGCLNAYFRACDLYWAHGIDHMQEVGMKGDYSWKKSAQAYLDLYNTIDWK</sequence>
<dbReference type="Pfam" id="PF08323">
    <property type="entry name" value="Glyco_transf_5"/>
    <property type="match status" value="1"/>
</dbReference>
<dbReference type="KEGG" id="trc:DYE49_02010"/>
<dbReference type="PANTHER" id="PTHR45825:SF11">
    <property type="entry name" value="ALPHA AMYLASE DOMAIN-CONTAINING PROTEIN"/>
    <property type="match status" value="1"/>
</dbReference>
<evidence type="ECO:0000259" key="10">
    <source>
        <dbReference type="Pfam" id="PF08323"/>
    </source>
</evidence>
<dbReference type="GO" id="GO:0005978">
    <property type="term" value="P:glycogen biosynthetic process"/>
    <property type="evidence" value="ECO:0007669"/>
    <property type="project" value="UniProtKB-UniRule"/>
</dbReference>
<keyword evidence="6 8" id="KW-0808">Transferase</keyword>
<dbReference type="Proteomes" id="UP000593591">
    <property type="component" value="Chromosome"/>
</dbReference>
<comment type="pathway">
    <text evidence="3 8">Glycan biosynthesis; glycogen biosynthesis.</text>
</comment>
<name>A0A7M1XJE7_9SPIR</name>
<keyword evidence="5 8" id="KW-0328">Glycosyltransferase</keyword>
<dbReference type="EMBL" id="CP031517">
    <property type="protein sequence ID" value="QOS39290.1"/>
    <property type="molecule type" value="Genomic_DNA"/>
</dbReference>
<dbReference type="InterPro" id="IPR011835">
    <property type="entry name" value="GS/SS"/>
</dbReference>
<feature type="binding site" evidence="8">
    <location>
        <position position="15"/>
    </location>
    <ligand>
        <name>ADP-alpha-D-glucose</name>
        <dbReference type="ChEBI" id="CHEBI:57498"/>
    </ligand>
</feature>
<dbReference type="Pfam" id="PF00534">
    <property type="entry name" value="Glycos_transf_1"/>
    <property type="match status" value="1"/>
</dbReference>
<dbReference type="UniPathway" id="UPA00164"/>
<gene>
    <name evidence="8" type="primary">glgA</name>
    <name evidence="11" type="ORF">DYE49_02010</name>
</gene>
<evidence type="ECO:0000256" key="8">
    <source>
        <dbReference type="HAMAP-Rule" id="MF_00484"/>
    </source>
</evidence>